<dbReference type="InterPro" id="IPR036962">
    <property type="entry name" value="Glyco_hydro_3_N_sf"/>
</dbReference>
<evidence type="ECO:0000313" key="7">
    <source>
        <dbReference type="Proteomes" id="UP000713596"/>
    </source>
</evidence>
<sequence>MKEKVKQLLSQMTLQEKAALCGGADFWHIPGVERLGIAPAMVADGPHGLRKQNQQADHLGVNESIPAVCFPAGCASACSFDRQLMHQMGQTLGQECQAEGVDILLGPAINIKRSPLCGRNFEYYSEDPYLAGQMSASYVQGVQSQGVGACPKHFAANSQEYRRMTSSSDMSQRTLREIYLPAFEQTVRDAQPWSMMCSYNRLNGTFVAEHSQLLQEILREEWGFEGFVMSDWGAVNDKLEGLKAGLELEMPGPCKASTQAVVDAVQSGKLDQAVLDRAAGRILDVLLRRTEIAEKSAEFDHEKDHALAVEVAIQSAVLLKNSSALPLKPGQKVAYIGPYAKKPRFQGGGSSHIHSHRVDAALDYAPENVCWCEGFSGTDDSMTDQQMNEAIELARASDVAVIFAGMPDSFECEGYDRSHMRLPDCQNRLIAAVASVQPNTVVVLHLGSPVETPWMDDPAGVNAVLCMYLGGQGVGLATHRLLYGEACPSGRLAESWPLRLEDTPCYLNYPTSEEHSVYAEGVFVGYRYYDSKRMPVRWPFGHGESYTQFDYSDPELEPTSDGWKVSVKVTNTGACAGAEVVQLYLAPIEFEPTRPVQELKGFEKLHLEPGQTKTACFVLDKRSFAYYDEEMQDWYAPSGRYEIRLAHSSRDIRCALPVDWVSKQTKPMVIHRNTPMAPLLACSATAQLLQSWMPHPVRDENSSKEAAAAITDEMIHQMMLNQPLRALQAQNDQTDQWLADCIAQLQAAWDGTADNQPLQ</sequence>
<feature type="domain" description="Fibronectin type III-like" evidence="5">
    <location>
        <begin position="579"/>
        <end position="649"/>
    </location>
</feature>
<dbReference type="Proteomes" id="UP000713596">
    <property type="component" value="Unassembled WGS sequence"/>
</dbReference>
<dbReference type="FunFam" id="2.60.40.10:FF:000495">
    <property type="entry name" value="Periplasmic beta-glucosidase"/>
    <property type="match status" value="1"/>
</dbReference>
<dbReference type="PANTHER" id="PTHR42715:SF10">
    <property type="entry name" value="BETA-GLUCOSIDASE"/>
    <property type="match status" value="1"/>
</dbReference>
<keyword evidence="3" id="KW-0119">Carbohydrate metabolism</keyword>
<dbReference type="InterPro" id="IPR013783">
    <property type="entry name" value="Ig-like_fold"/>
</dbReference>
<dbReference type="InterPro" id="IPR019800">
    <property type="entry name" value="Glyco_hydro_3_AS"/>
</dbReference>
<dbReference type="GO" id="GO:0005975">
    <property type="term" value="P:carbohydrate metabolic process"/>
    <property type="evidence" value="ECO:0007669"/>
    <property type="project" value="InterPro"/>
</dbReference>
<dbReference type="Pfam" id="PF14310">
    <property type="entry name" value="Fn3-like"/>
    <property type="match status" value="1"/>
</dbReference>
<evidence type="ECO:0000256" key="1">
    <source>
        <dbReference type="ARBA" id="ARBA00005336"/>
    </source>
</evidence>
<dbReference type="InterPro" id="IPR036881">
    <property type="entry name" value="Glyco_hydro_3_C_sf"/>
</dbReference>
<dbReference type="Gene3D" id="2.60.40.10">
    <property type="entry name" value="Immunoglobulins"/>
    <property type="match status" value="1"/>
</dbReference>
<evidence type="ECO:0000313" key="6">
    <source>
        <dbReference type="EMBL" id="MBU3805881.1"/>
    </source>
</evidence>
<comment type="similarity">
    <text evidence="1 4">Belongs to the glycosyl hydrolase 3 family.</text>
</comment>
<reference evidence="6" key="2">
    <citation type="submission" date="2021-04" db="EMBL/GenBank/DDBJ databases">
        <authorList>
            <person name="Gilroy R."/>
        </authorList>
    </citation>
    <scope>NUCLEOTIDE SEQUENCE</scope>
    <source>
        <strain evidence="6">B5_2728</strain>
    </source>
</reference>
<dbReference type="InterPro" id="IPR017853">
    <property type="entry name" value="GH"/>
</dbReference>
<accession>A0A948T277</accession>
<dbReference type="SMART" id="SM01217">
    <property type="entry name" value="Fn3_like"/>
    <property type="match status" value="1"/>
</dbReference>
<keyword evidence="2 4" id="KW-0378">Hydrolase</keyword>
<dbReference type="InterPro" id="IPR026891">
    <property type="entry name" value="Fn3-like"/>
</dbReference>
<dbReference type="Gene3D" id="3.20.20.300">
    <property type="entry name" value="Glycoside hydrolase, family 3, N-terminal domain"/>
    <property type="match status" value="1"/>
</dbReference>
<dbReference type="PROSITE" id="PS00775">
    <property type="entry name" value="GLYCOSYL_HYDROL_F3"/>
    <property type="match status" value="1"/>
</dbReference>
<dbReference type="EMBL" id="JAHLFP010000022">
    <property type="protein sequence ID" value="MBU3805881.1"/>
    <property type="molecule type" value="Genomic_DNA"/>
</dbReference>
<dbReference type="InterPro" id="IPR002772">
    <property type="entry name" value="Glyco_hydro_3_C"/>
</dbReference>
<evidence type="ECO:0000256" key="4">
    <source>
        <dbReference type="RuleBase" id="RU361161"/>
    </source>
</evidence>
<gene>
    <name evidence="6" type="ORF">H9882_03195</name>
</gene>
<comment type="caution">
    <text evidence="6">The sequence shown here is derived from an EMBL/GenBank/DDBJ whole genome shotgun (WGS) entry which is preliminary data.</text>
</comment>
<dbReference type="Gene3D" id="3.40.50.1700">
    <property type="entry name" value="Glycoside hydrolase family 3 C-terminal domain"/>
    <property type="match status" value="1"/>
</dbReference>
<evidence type="ECO:0000256" key="3">
    <source>
        <dbReference type="ARBA" id="ARBA00023277"/>
    </source>
</evidence>
<dbReference type="SUPFAM" id="SSF51445">
    <property type="entry name" value="(Trans)glycosidases"/>
    <property type="match status" value="1"/>
</dbReference>
<name>A0A948T277_9FIRM</name>
<organism evidence="6 7">
    <name type="scientific">Candidatus Allofournierella pullistercoris</name>
    <dbReference type="NCBI Taxonomy" id="2838597"/>
    <lineage>
        <taxon>Bacteria</taxon>
        <taxon>Bacillati</taxon>
        <taxon>Bacillota</taxon>
        <taxon>Clostridia</taxon>
        <taxon>Eubacteriales</taxon>
        <taxon>Oscillospiraceae</taxon>
        <taxon>Allofournierella</taxon>
    </lineage>
</organism>
<dbReference type="PANTHER" id="PTHR42715">
    <property type="entry name" value="BETA-GLUCOSIDASE"/>
    <property type="match status" value="1"/>
</dbReference>
<dbReference type="GO" id="GO:0008422">
    <property type="term" value="F:beta-glucosidase activity"/>
    <property type="evidence" value="ECO:0007669"/>
    <property type="project" value="UniProtKB-ARBA"/>
</dbReference>
<dbReference type="Pfam" id="PF00933">
    <property type="entry name" value="Glyco_hydro_3"/>
    <property type="match status" value="1"/>
</dbReference>
<dbReference type="InterPro" id="IPR050288">
    <property type="entry name" value="Cellulose_deg_GH3"/>
</dbReference>
<proteinExistence type="inferred from homology"/>
<dbReference type="PRINTS" id="PR00133">
    <property type="entry name" value="GLHYDRLASE3"/>
</dbReference>
<evidence type="ECO:0000259" key="5">
    <source>
        <dbReference type="SMART" id="SM01217"/>
    </source>
</evidence>
<dbReference type="SUPFAM" id="SSF52279">
    <property type="entry name" value="Beta-D-glucan exohydrolase, C-terminal domain"/>
    <property type="match status" value="1"/>
</dbReference>
<protein>
    <submittedName>
        <fullName evidence="6">Glycoside hydrolase family 3 C-terminal domain-containing protein</fullName>
    </submittedName>
</protein>
<dbReference type="Pfam" id="PF01915">
    <property type="entry name" value="Glyco_hydro_3_C"/>
    <property type="match status" value="1"/>
</dbReference>
<keyword evidence="4" id="KW-0326">Glycosidase</keyword>
<evidence type="ECO:0000256" key="2">
    <source>
        <dbReference type="ARBA" id="ARBA00022801"/>
    </source>
</evidence>
<dbReference type="InterPro" id="IPR001764">
    <property type="entry name" value="Glyco_hydro_3_N"/>
</dbReference>
<dbReference type="AlphaFoldDB" id="A0A948T277"/>
<reference evidence="6" key="1">
    <citation type="journal article" date="2021" name="PeerJ">
        <title>Extensive microbial diversity within the chicken gut microbiome revealed by metagenomics and culture.</title>
        <authorList>
            <person name="Gilroy R."/>
            <person name="Ravi A."/>
            <person name="Getino M."/>
            <person name="Pursley I."/>
            <person name="Horton D.L."/>
            <person name="Alikhan N.F."/>
            <person name="Baker D."/>
            <person name="Gharbi K."/>
            <person name="Hall N."/>
            <person name="Watson M."/>
            <person name="Adriaenssens E.M."/>
            <person name="Foster-Nyarko E."/>
            <person name="Jarju S."/>
            <person name="Secka A."/>
            <person name="Antonio M."/>
            <person name="Oren A."/>
            <person name="Chaudhuri R.R."/>
            <person name="La Ragione R."/>
            <person name="Hildebrand F."/>
            <person name="Pallen M.J."/>
        </authorList>
    </citation>
    <scope>NUCLEOTIDE SEQUENCE</scope>
    <source>
        <strain evidence="6">B5_2728</strain>
    </source>
</reference>